<dbReference type="EMBL" id="CAJNNV010032367">
    <property type="protein sequence ID" value="CAE8639760.1"/>
    <property type="molecule type" value="Genomic_DNA"/>
</dbReference>
<comment type="caution">
    <text evidence="1">The sequence shown here is derived from an EMBL/GenBank/DDBJ whole genome shotgun (WGS) entry which is preliminary data.</text>
</comment>
<dbReference type="Pfam" id="PF07209">
    <property type="entry name" value="DUF1415"/>
    <property type="match status" value="1"/>
</dbReference>
<sequence length="227" mass="25311">MRLVHGSILRPIFRQGFATAAASSTGRRWKCISSSSETGRSQRLEATRRWLDSVVIAETLCPFAAAVREAPKLRLRASEAVDEAALLNQGLHQQPVDGSTMIQLPETTLVVLDASMPFCAAWQDLVRLSWRLQYEAILAQGLERDLQLVLFHPLAMHSAYSEGLPDPADYSLRSPHPMIHLLREADVLRAVQSYPEAEQIPSRNKSRLRKQGLELCAARLQACSSTR</sequence>
<dbReference type="OMA" id="NIRMEDQ"/>
<organism evidence="1 2">
    <name type="scientific">Polarella glacialis</name>
    <name type="common">Dinoflagellate</name>
    <dbReference type="NCBI Taxonomy" id="89957"/>
    <lineage>
        <taxon>Eukaryota</taxon>
        <taxon>Sar</taxon>
        <taxon>Alveolata</taxon>
        <taxon>Dinophyceae</taxon>
        <taxon>Suessiales</taxon>
        <taxon>Suessiaceae</taxon>
        <taxon>Polarella</taxon>
    </lineage>
</organism>
<proteinExistence type="predicted"/>
<dbReference type="OrthoDB" id="42978at2759"/>
<accession>A0A813HQF7</accession>
<name>A0A813HQF7_POLGL</name>
<keyword evidence="2" id="KW-1185">Reference proteome</keyword>
<gene>
    <name evidence="1" type="ORF">PGLA1383_LOCUS54773</name>
</gene>
<dbReference type="AlphaFoldDB" id="A0A813HQF7"/>
<protein>
    <recommendedName>
        <fullName evidence="3">DUF1415 domain-containing protein</fullName>
    </recommendedName>
</protein>
<dbReference type="Proteomes" id="UP000654075">
    <property type="component" value="Unassembled WGS sequence"/>
</dbReference>
<evidence type="ECO:0008006" key="3">
    <source>
        <dbReference type="Google" id="ProtNLM"/>
    </source>
</evidence>
<evidence type="ECO:0000313" key="2">
    <source>
        <dbReference type="Proteomes" id="UP000654075"/>
    </source>
</evidence>
<evidence type="ECO:0000313" key="1">
    <source>
        <dbReference type="EMBL" id="CAE8639760.1"/>
    </source>
</evidence>
<reference evidence="1" key="1">
    <citation type="submission" date="2021-02" db="EMBL/GenBank/DDBJ databases">
        <authorList>
            <person name="Dougan E. K."/>
            <person name="Rhodes N."/>
            <person name="Thang M."/>
            <person name="Chan C."/>
        </authorList>
    </citation>
    <scope>NUCLEOTIDE SEQUENCE</scope>
</reference>
<dbReference type="InterPro" id="IPR009858">
    <property type="entry name" value="DUF1415"/>
</dbReference>